<dbReference type="Gene3D" id="2.40.70.10">
    <property type="entry name" value="Acid Proteases"/>
    <property type="match status" value="1"/>
</dbReference>
<dbReference type="SUPFAM" id="SSF50630">
    <property type="entry name" value="Acid proteases"/>
    <property type="match status" value="1"/>
</dbReference>
<reference evidence="2 3" key="1">
    <citation type="submission" date="2023-02" db="EMBL/GenBank/DDBJ databases">
        <title>Bacterial whole genomic sequence of Curvibacter sp. HBC61.</title>
        <authorList>
            <person name="Le V."/>
            <person name="Ko S.-R."/>
            <person name="Ahn C.-Y."/>
            <person name="Oh H.-M."/>
        </authorList>
    </citation>
    <scope>NUCLEOTIDE SEQUENCE [LARGE SCALE GENOMIC DNA]</scope>
    <source>
        <strain evidence="2 3">HBC61</strain>
    </source>
</reference>
<dbReference type="InterPro" id="IPR011969">
    <property type="entry name" value="Clan_AA_Asp_peptidase_C"/>
</dbReference>
<dbReference type="NCBIfam" id="TIGR02281">
    <property type="entry name" value="clan_AA_DTGA"/>
    <property type="match status" value="1"/>
</dbReference>
<feature type="chain" id="PRO_5045958032" evidence="1">
    <location>
        <begin position="39"/>
        <end position="236"/>
    </location>
</feature>
<accession>A0ABT5N5S7</accession>
<comment type="caution">
    <text evidence="2">The sequence shown here is derived from an EMBL/GenBank/DDBJ whole genome shotgun (WGS) entry which is preliminary data.</text>
</comment>
<dbReference type="RefSeq" id="WP_273953252.1">
    <property type="nucleotide sequence ID" value="NZ_JAQSIP010000010.1"/>
</dbReference>
<dbReference type="Proteomes" id="UP001528673">
    <property type="component" value="Unassembled WGS sequence"/>
</dbReference>
<feature type="signal peptide" evidence="1">
    <location>
        <begin position="1"/>
        <end position="38"/>
    </location>
</feature>
<keyword evidence="3" id="KW-1185">Reference proteome</keyword>
<dbReference type="CDD" id="cd05483">
    <property type="entry name" value="retropepsin_like_bacteria"/>
    <property type="match status" value="1"/>
</dbReference>
<gene>
    <name evidence="2" type="ORF">PSQ40_17895</name>
</gene>
<evidence type="ECO:0000313" key="2">
    <source>
        <dbReference type="EMBL" id="MDD0840457.1"/>
    </source>
</evidence>
<proteinExistence type="predicted"/>
<dbReference type="InterPro" id="IPR021109">
    <property type="entry name" value="Peptidase_aspartic_dom_sf"/>
</dbReference>
<protein>
    <submittedName>
        <fullName evidence="2">Retropepsin-like aspartic protease</fullName>
    </submittedName>
</protein>
<dbReference type="Pfam" id="PF13975">
    <property type="entry name" value="gag-asp_proteas"/>
    <property type="match status" value="1"/>
</dbReference>
<dbReference type="InterPro" id="IPR034122">
    <property type="entry name" value="Retropepsin-like_bacterial"/>
</dbReference>
<keyword evidence="1" id="KW-0732">Signal</keyword>
<evidence type="ECO:0000256" key="1">
    <source>
        <dbReference type="SAM" id="SignalP"/>
    </source>
</evidence>
<evidence type="ECO:0000313" key="3">
    <source>
        <dbReference type="Proteomes" id="UP001528673"/>
    </source>
</evidence>
<name>A0ABT5N5S7_9BURK</name>
<dbReference type="EMBL" id="JAQSIP010000010">
    <property type="protein sequence ID" value="MDD0840457.1"/>
    <property type="molecule type" value="Genomic_DNA"/>
</dbReference>
<sequence length="236" mass="24607">MPARPTLQRPFGLARSRRGLACLGLSWGLAAVAPSGLAAEPVTLGGVLGGRALLVIGQQPPKAVAVGDSLLGVRVLSVGRDEALIEQDGRRQTLRLGDAPVQLGAASAGPKPPNGKKITLTSDSSGHFKSQGMINGQVMQFMLDTGATVVAIGRPDADRMGLAYLASPQVAMSTANGSTPAWPMKLASLRVGDVEVYDVDAVVLSNPLPFVLLGNSFLSRFQMRQSGDQMVLDKKP</sequence>
<organism evidence="2 3">
    <name type="scientific">Curvibacter cyanobacteriorum</name>
    <dbReference type="NCBI Taxonomy" id="3026422"/>
    <lineage>
        <taxon>Bacteria</taxon>
        <taxon>Pseudomonadati</taxon>
        <taxon>Pseudomonadota</taxon>
        <taxon>Betaproteobacteria</taxon>
        <taxon>Burkholderiales</taxon>
        <taxon>Comamonadaceae</taxon>
        <taxon>Curvibacter</taxon>
    </lineage>
</organism>